<reference evidence="2 3" key="1">
    <citation type="submission" date="2016-11" db="EMBL/GenBank/DDBJ databases">
        <title>Draft Genome Sequences of Nine Cyanobacterial Strains from Diverse Habitats.</title>
        <authorList>
            <person name="Zhu T."/>
            <person name="Hou S."/>
            <person name="Lu X."/>
            <person name="Hess W.R."/>
        </authorList>
    </citation>
    <scope>NUCLEOTIDE SEQUENCE [LARGE SCALE GENOMIC DNA]</scope>
    <source>
        <strain evidence="2 3">NIES-593</strain>
    </source>
</reference>
<evidence type="ECO:0000259" key="1">
    <source>
        <dbReference type="SMART" id="SM00836"/>
    </source>
</evidence>
<proteinExistence type="predicted"/>
<dbReference type="Gene3D" id="3.30.1360.70">
    <property type="entry name" value="Arginyl tRNA synthetase N-terminal domain"/>
    <property type="match status" value="1"/>
</dbReference>
<evidence type="ECO:0000313" key="3">
    <source>
        <dbReference type="Proteomes" id="UP000186868"/>
    </source>
</evidence>
<protein>
    <recommendedName>
        <fullName evidence="1">DALR anticodon binding domain-containing protein</fullName>
    </recommendedName>
</protein>
<dbReference type="Proteomes" id="UP000186868">
    <property type="component" value="Unassembled WGS sequence"/>
</dbReference>
<keyword evidence="3" id="KW-1185">Reference proteome</keyword>
<organism evidence="2 3">
    <name type="scientific">Hydrococcus rivularis NIES-593</name>
    <dbReference type="NCBI Taxonomy" id="1921803"/>
    <lineage>
        <taxon>Bacteria</taxon>
        <taxon>Bacillati</taxon>
        <taxon>Cyanobacteriota</taxon>
        <taxon>Cyanophyceae</taxon>
        <taxon>Pleurocapsales</taxon>
        <taxon>Hydrococcaceae</taxon>
        <taxon>Hydrococcus</taxon>
    </lineage>
</organism>
<feature type="domain" description="DALR anticodon binding" evidence="1">
    <location>
        <begin position="152"/>
        <end position="282"/>
    </location>
</feature>
<dbReference type="SMART" id="SM00836">
    <property type="entry name" value="DALR_1"/>
    <property type="match status" value="1"/>
</dbReference>
<dbReference type="EMBL" id="MRCB01000005">
    <property type="protein sequence ID" value="OKH24923.1"/>
    <property type="molecule type" value="Genomic_DNA"/>
</dbReference>
<name>A0A1U7HMV3_9CYAN</name>
<evidence type="ECO:0000313" key="2">
    <source>
        <dbReference type="EMBL" id="OKH24923.1"/>
    </source>
</evidence>
<dbReference type="GO" id="GO:0005737">
    <property type="term" value="C:cytoplasm"/>
    <property type="evidence" value="ECO:0007669"/>
    <property type="project" value="InterPro"/>
</dbReference>
<dbReference type="Gene3D" id="1.10.730.10">
    <property type="entry name" value="Isoleucyl-tRNA Synthetase, Domain 1"/>
    <property type="match status" value="1"/>
</dbReference>
<sequence>MHFSCQKFSLAVPFCFLSIGKLLRQKLFALALLERKKQTEIISDDFFPEKITLYYLKSQIGYRSAIALQLAKGQTRSSQEIAEQLVKHLTILEPSDRVSLDFIIRVWEPGWIDFFISDRALALWLQQLPQIFYPTLVRSVKEAIVPHLFSSQYAHARCCSRLRLGHREGLIELRELDFSQPIWQWKHPHPIPFLASGKFQLVCPTQQNLIRQILVVTDALDGNATENWIELATNLSEAILEFERRCRIWGEVKQETPQLSQARLGLIAIAQVLLQQLLQEKIGVWAPIEL</sequence>
<gene>
    <name evidence="2" type="ORF">NIES593_06020</name>
</gene>
<dbReference type="GO" id="GO:0005524">
    <property type="term" value="F:ATP binding"/>
    <property type="evidence" value="ECO:0007669"/>
    <property type="project" value="InterPro"/>
</dbReference>
<dbReference type="InterPro" id="IPR036695">
    <property type="entry name" value="Arg-tRNA-synth_N_sf"/>
</dbReference>
<dbReference type="InterPro" id="IPR008909">
    <property type="entry name" value="DALR_anticod-bd"/>
</dbReference>
<dbReference type="STRING" id="1921803.NIES593_06020"/>
<dbReference type="AlphaFoldDB" id="A0A1U7HMV3"/>
<dbReference type="GO" id="GO:0006420">
    <property type="term" value="P:arginyl-tRNA aminoacylation"/>
    <property type="evidence" value="ECO:0007669"/>
    <property type="project" value="InterPro"/>
</dbReference>
<dbReference type="GO" id="GO:0004814">
    <property type="term" value="F:arginine-tRNA ligase activity"/>
    <property type="evidence" value="ECO:0007669"/>
    <property type="project" value="InterPro"/>
</dbReference>
<accession>A0A1U7HMV3</accession>
<comment type="caution">
    <text evidence="2">The sequence shown here is derived from an EMBL/GenBank/DDBJ whole genome shotgun (WGS) entry which is preliminary data.</text>
</comment>